<organism evidence="1 2">
    <name type="scientific">Trifolium medium</name>
    <dbReference type="NCBI Taxonomy" id="97028"/>
    <lineage>
        <taxon>Eukaryota</taxon>
        <taxon>Viridiplantae</taxon>
        <taxon>Streptophyta</taxon>
        <taxon>Embryophyta</taxon>
        <taxon>Tracheophyta</taxon>
        <taxon>Spermatophyta</taxon>
        <taxon>Magnoliopsida</taxon>
        <taxon>eudicotyledons</taxon>
        <taxon>Gunneridae</taxon>
        <taxon>Pentapetalae</taxon>
        <taxon>rosids</taxon>
        <taxon>fabids</taxon>
        <taxon>Fabales</taxon>
        <taxon>Fabaceae</taxon>
        <taxon>Papilionoideae</taxon>
        <taxon>50 kb inversion clade</taxon>
        <taxon>NPAAA clade</taxon>
        <taxon>Hologalegina</taxon>
        <taxon>IRL clade</taxon>
        <taxon>Trifolieae</taxon>
        <taxon>Trifolium</taxon>
    </lineage>
</organism>
<dbReference type="AlphaFoldDB" id="A0A392P146"/>
<comment type="caution">
    <text evidence="1">The sequence shown here is derived from an EMBL/GenBank/DDBJ whole genome shotgun (WGS) entry which is preliminary data.</text>
</comment>
<proteinExistence type="predicted"/>
<feature type="non-terminal residue" evidence="1">
    <location>
        <position position="1"/>
    </location>
</feature>
<dbReference type="Proteomes" id="UP000265520">
    <property type="component" value="Unassembled WGS sequence"/>
</dbReference>
<dbReference type="EMBL" id="LXQA010058714">
    <property type="protein sequence ID" value="MCI05452.1"/>
    <property type="molecule type" value="Genomic_DNA"/>
</dbReference>
<name>A0A392P146_9FABA</name>
<sequence>RNRTRNNVANVALMDSNPFERGDDEFACIRCSLQGAILAMRNGFYLNAIPALNHYEGIENEKMSKPESPSCTFSLHHSTSQGHCLLPGPASMERHLEPSENEDFANSW</sequence>
<evidence type="ECO:0000313" key="2">
    <source>
        <dbReference type="Proteomes" id="UP000265520"/>
    </source>
</evidence>
<protein>
    <submittedName>
        <fullName evidence="1">Uncharacterized protein</fullName>
    </submittedName>
</protein>
<evidence type="ECO:0000313" key="1">
    <source>
        <dbReference type="EMBL" id="MCI05452.1"/>
    </source>
</evidence>
<accession>A0A392P146</accession>
<reference evidence="1 2" key="1">
    <citation type="journal article" date="2018" name="Front. Plant Sci.">
        <title>Red Clover (Trifolium pratense) and Zigzag Clover (T. medium) - A Picture of Genomic Similarities and Differences.</title>
        <authorList>
            <person name="Dluhosova J."/>
            <person name="Istvanek J."/>
            <person name="Nedelnik J."/>
            <person name="Repkova J."/>
        </authorList>
    </citation>
    <scope>NUCLEOTIDE SEQUENCE [LARGE SCALE GENOMIC DNA]</scope>
    <source>
        <strain evidence="2">cv. 10/8</strain>
        <tissue evidence="1">Leaf</tissue>
    </source>
</reference>
<keyword evidence="2" id="KW-1185">Reference proteome</keyword>